<dbReference type="GeneID" id="55994475"/>
<organism evidence="2 3">
    <name type="scientific">Talaromyces rugulosus</name>
    <name type="common">Penicillium rugulosum</name>
    <dbReference type="NCBI Taxonomy" id="121627"/>
    <lineage>
        <taxon>Eukaryota</taxon>
        <taxon>Fungi</taxon>
        <taxon>Dikarya</taxon>
        <taxon>Ascomycota</taxon>
        <taxon>Pezizomycotina</taxon>
        <taxon>Eurotiomycetes</taxon>
        <taxon>Eurotiomycetidae</taxon>
        <taxon>Eurotiales</taxon>
        <taxon>Trichocomaceae</taxon>
        <taxon>Talaromyces</taxon>
        <taxon>Talaromyces sect. Islandici</taxon>
    </lineage>
</organism>
<feature type="compositionally biased region" description="Basic and acidic residues" evidence="1">
    <location>
        <begin position="358"/>
        <end position="374"/>
    </location>
</feature>
<feature type="region of interest" description="Disordered" evidence="1">
    <location>
        <begin position="310"/>
        <end position="413"/>
    </location>
</feature>
<dbReference type="KEGG" id="trg:TRUGW13939_06982"/>
<proteinExistence type="predicted"/>
<dbReference type="AlphaFoldDB" id="A0A7H8R0F7"/>
<dbReference type="EMBL" id="CP055901">
    <property type="protein sequence ID" value="QKX59840.1"/>
    <property type="molecule type" value="Genomic_DNA"/>
</dbReference>
<feature type="compositionally biased region" description="Basic and acidic residues" evidence="1">
    <location>
        <begin position="82"/>
        <end position="93"/>
    </location>
</feature>
<feature type="region of interest" description="Disordered" evidence="1">
    <location>
        <begin position="48"/>
        <end position="124"/>
    </location>
</feature>
<reference evidence="3" key="1">
    <citation type="submission" date="2020-06" db="EMBL/GenBank/DDBJ databases">
        <title>A chromosome-scale genome assembly of Talaromyces rugulosus W13939.</title>
        <authorList>
            <person name="Wang B."/>
            <person name="Guo L."/>
            <person name="Ye K."/>
            <person name="Wang L."/>
        </authorList>
    </citation>
    <scope>NUCLEOTIDE SEQUENCE [LARGE SCALE GENOMIC DNA]</scope>
    <source>
        <strain evidence="3">W13939</strain>
    </source>
</reference>
<evidence type="ECO:0000313" key="2">
    <source>
        <dbReference type="EMBL" id="QKX59840.1"/>
    </source>
</evidence>
<feature type="compositionally biased region" description="Polar residues" evidence="1">
    <location>
        <begin position="345"/>
        <end position="357"/>
    </location>
</feature>
<feature type="region of interest" description="Disordered" evidence="1">
    <location>
        <begin position="434"/>
        <end position="457"/>
    </location>
</feature>
<evidence type="ECO:0000256" key="1">
    <source>
        <dbReference type="SAM" id="MobiDB-lite"/>
    </source>
</evidence>
<accession>A0A7H8R0F7</accession>
<dbReference type="RefSeq" id="XP_035346017.1">
    <property type="nucleotide sequence ID" value="XM_035490124.1"/>
</dbReference>
<feature type="compositionally biased region" description="Polar residues" evidence="1">
    <location>
        <begin position="95"/>
        <end position="108"/>
    </location>
</feature>
<feature type="compositionally biased region" description="Polar residues" evidence="1">
    <location>
        <begin position="434"/>
        <end position="443"/>
    </location>
</feature>
<keyword evidence="3" id="KW-1185">Reference proteome</keyword>
<feature type="compositionally biased region" description="Basic and acidic residues" evidence="1">
    <location>
        <begin position="386"/>
        <end position="401"/>
    </location>
</feature>
<evidence type="ECO:0000313" key="3">
    <source>
        <dbReference type="Proteomes" id="UP000509510"/>
    </source>
</evidence>
<name>A0A7H8R0F7_TALRU</name>
<dbReference type="Proteomes" id="UP000509510">
    <property type="component" value="Chromosome IV"/>
</dbReference>
<protein>
    <submittedName>
        <fullName evidence="2">Uncharacterized protein</fullName>
    </submittedName>
</protein>
<gene>
    <name evidence="2" type="ORF">TRUGW13939_06982</name>
</gene>
<sequence length="457" mass="51721">MSAATMKGTRDNENAQGFHNPCNCQECQQVRLSQAIAAQQHSYLPPPQLQSTFGFPSMMPESLSNPTSFHVNRPNRPRTTRKKDDFRTKEPDPRVSSTAYETVSPSSFDTHDHGNPSYARSASSSVKYNPKGNFYSHSPVYLNVTQPIDGLETPFYQLPSYPGPHNVDPPLSPTVFGQWWDYNPQNMSTWWLPSWVLRENNYLYPLDTTHSVYSTGWDMRHESTTQQTSAYSPQYSTENNYSMWQAAVPHTWLDTSVFTREYKTPQTMDNTNANLSHPPLHPPIRPQTVASFHSAKDPTHQDFLSRAAKNETLFPIKKEKNRQTKGSSGHPLREATLGNHHKRTNTVTPPQNITKNSDTTRDYQPEKTGHRADTYKPSPNNPSYHAPERKQSATSDYERDSGMPYPLTKDALAKLNKEHGDDIDSKVQGICRANSSWSTTSDEGNFMAGNKGKRGKH</sequence>